<dbReference type="OrthoDB" id="3182597at2"/>
<dbReference type="Proteomes" id="UP000295718">
    <property type="component" value="Unassembled WGS sequence"/>
</dbReference>
<keyword evidence="2" id="KW-0067">ATP-binding</keyword>
<dbReference type="Gene3D" id="2.20.28.30">
    <property type="entry name" value="RNA polymerase ii, chain L"/>
    <property type="match status" value="1"/>
</dbReference>
<proteinExistence type="predicted"/>
<organism evidence="2 3">
    <name type="scientific">Kineothrix alysoides</name>
    <dbReference type="NCBI Taxonomy" id="1469948"/>
    <lineage>
        <taxon>Bacteria</taxon>
        <taxon>Bacillati</taxon>
        <taxon>Bacillota</taxon>
        <taxon>Clostridia</taxon>
        <taxon>Lachnospirales</taxon>
        <taxon>Lachnospiraceae</taxon>
        <taxon>Kineothrix</taxon>
    </lineage>
</organism>
<comment type="caution">
    <text evidence="2">The sequence shown here is derived from an EMBL/GenBank/DDBJ whole genome shotgun (WGS) entry which is preliminary data.</text>
</comment>
<keyword evidence="2" id="KW-0347">Helicase</keyword>
<dbReference type="AlphaFoldDB" id="A0A4R1QXK4"/>
<keyword evidence="1" id="KW-0812">Transmembrane</keyword>
<gene>
    <name evidence="2" type="ORF">EDD76_111108</name>
</gene>
<reference evidence="2 3" key="1">
    <citation type="submission" date="2019-03" db="EMBL/GenBank/DDBJ databases">
        <title>Genomic Encyclopedia of Type Strains, Phase IV (KMG-IV): sequencing the most valuable type-strain genomes for metagenomic binning, comparative biology and taxonomic classification.</title>
        <authorList>
            <person name="Goeker M."/>
        </authorList>
    </citation>
    <scope>NUCLEOTIDE SEQUENCE [LARGE SCALE GENOMIC DNA]</scope>
    <source>
        <strain evidence="2 3">DSM 100556</strain>
    </source>
</reference>
<evidence type="ECO:0000313" key="2">
    <source>
        <dbReference type="EMBL" id="TCL56614.1"/>
    </source>
</evidence>
<keyword evidence="1" id="KW-0472">Membrane</keyword>
<dbReference type="GO" id="GO:0004386">
    <property type="term" value="F:helicase activity"/>
    <property type="evidence" value="ECO:0007669"/>
    <property type="project" value="UniProtKB-KW"/>
</dbReference>
<dbReference type="PANTHER" id="PTHR37826">
    <property type="entry name" value="FLOTILLIN BAND_7_5 DOMAIN PROTEIN"/>
    <property type="match status" value="1"/>
</dbReference>
<evidence type="ECO:0000313" key="3">
    <source>
        <dbReference type="Proteomes" id="UP000295718"/>
    </source>
</evidence>
<accession>A0A4R1QXK4</accession>
<dbReference type="RefSeq" id="WP_031390310.1">
    <property type="nucleotide sequence ID" value="NZ_JPNB01000001.1"/>
</dbReference>
<keyword evidence="3" id="KW-1185">Reference proteome</keyword>
<dbReference type="EMBL" id="SLUO01000011">
    <property type="protein sequence ID" value="TCL56614.1"/>
    <property type="molecule type" value="Genomic_DNA"/>
</dbReference>
<keyword evidence="1" id="KW-1133">Transmembrane helix</keyword>
<keyword evidence="2" id="KW-0547">Nucleotide-binding</keyword>
<feature type="transmembrane region" description="Helical" evidence="1">
    <location>
        <begin position="301"/>
        <end position="323"/>
    </location>
</feature>
<dbReference type="STRING" id="1469948.GCA_000732725_01595"/>
<protein>
    <submittedName>
        <fullName evidence="2">Replication restart DNA helicase PriA</fullName>
    </submittedName>
</protein>
<evidence type="ECO:0000256" key="1">
    <source>
        <dbReference type="SAM" id="Phobius"/>
    </source>
</evidence>
<sequence>MLFRCKNCGGNAVYSPASGKMYCPHCDGVDSEERENAKSQTECLNCGAALNIEEYASTCQCEYCGSYIILDDRVNGVYRPDLVLPFKIDKKDVVDMLRNEFKRRIFTPDSFLSEATLKDMKGIYVPFWMYDYAARYEYTGKGTKVRVWVAGDTEYTETSYYRIERDMDVEFDKIPVDASVLQNDVMDLMEPYDYKQLEGFMEKYMSGFFGEVYNEDADTLEERAKTKANKDLEALLQETISGYSSVIPENRDISTQREGVHYALLPVWRYLYKYQDKDYDFYVNGQTGKIVGSTPVSKAKVLAYGATVFAVASIALTFLMGILEVM</sequence>
<name>A0A4R1QXK4_9FIRM</name>
<dbReference type="PANTHER" id="PTHR37826:SF3">
    <property type="entry name" value="J DOMAIN-CONTAINING PROTEIN"/>
    <property type="match status" value="1"/>
</dbReference>
<keyword evidence="2" id="KW-0378">Hydrolase</keyword>